<dbReference type="Pfam" id="PF18701">
    <property type="entry name" value="DUF5641"/>
    <property type="match status" value="1"/>
</dbReference>
<comment type="caution">
    <text evidence="2">The sequence shown here is derived from an EMBL/GenBank/DDBJ whole genome shotgun (WGS) entry which is preliminary data.</text>
</comment>
<dbReference type="SUPFAM" id="SSF53098">
    <property type="entry name" value="Ribonuclease H-like"/>
    <property type="match status" value="1"/>
</dbReference>
<proteinExistence type="predicted"/>
<organism evidence="2 3">
    <name type="scientific">Labeo rohita</name>
    <name type="common">Indian major carp</name>
    <name type="synonym">Cyprinus rohita</name>
    <dbReference type="NCBI Taxonomy" id="84645"/>
    <lineage>
        <taxon>Eukaryota</taxon>
        <taxon>Metazoa</taxon>
        <taxon>Chordata</taxon>
        <taxon>Craniata</taxon>
        <taxon>Vertebrata</taxon>
        <taxon>Euteleostomi</taxon>
        <taxon>Actinopterygii</taxon>
        <taxon>Neopterygii</taxon>
        <taxon>Teleostei</taxon>
        <taxon>Ostariophysi</taxon>
        <taxon>Cypriniformes</taxon>
        <taxon>Cyprinidae</taxon>
        <taxon>Labeoninae</taxon>
        <taxon>Labeonini</taxon>
        <taxon>Labeo</taxon>
    </lineage>
</organism>
<dbReference type="InterPro" id="IPR008042">
    <property type="entry name" value="Retrotrans_Pao"/>
</dbReference>
<evidence type="ECO:0000259" key="1">
    <source>
        <dbReference type="PROSITE" id="PS50994"/>
    </source>
</evidence>
<dbReference type="PANTHER" id="PTHR47331">
    <property type="entry name" value="PHD-TYPE DOMAIN-CONTAINING PROTEIN"/>
    <property type="match status" value="1"/>
</dbReference>
<dbReference type="PANTHER" id="PTHR47331:SF5">
    <property type="entry name" value="RIBONUCLEASE H"/>
    <property type="match status" value="1"/>
</dbReference>
<dbReference type="InterPro" id="IPR012337">
    <property type="entry name" value="RNaseH-like_sf"/>
</dbReference>
<name>A0ABQ8LG18_LABRO</name>
<accession>A0ABQ8LG18</accession>
<dbReference type="InterPro" id="IPR001584">
    <property type="entry name" value="Integrase_cat-core"/>
</dbReference>
<reference evidence="2 3" key="1">
    <citation type="submission" date="2022-01" db="EMBL/GenBank/DDBJ databases">
        <title>A high-quality chromosome-level genome assembly of rohu carp, Labeo rohita.</title>
        <authorList>
            <person name="Arick M.A. II"/>
            <person name="Hsu C.-Y."/>
            <person name="Magbanua Z."/>
            <person name="Pechanova O."/>
            <person name="Grover C."/>
            <person name="Miller E."/>
            <person name="Thrash A."/>
            <person name="Ezzel L."/>
            <person name="Alam S."/>
            <person name="Benzie J."/>
            <person name="Hamilton M."/>
            <person name="Karsi A."/>
            <person name="Lawrence M.L."/>
            <person name="Peterson D.G."/>
        </authorList>
    </citation>
    <scope>NUCLEOTIDE SEQUENCE [LARGE SCALE GENOMIC DNA]</scope>
    <source>
        <strain evidence="3">BAU-BD-2019</strain>
        <tissue evidence="2">Blood</tissue>
    </source>
</reference>
<dbReference type="Proteomes" id="UP000830375">
    <property type="component" value="Unassembled WGS sequence"/>
</dbReference>
<gene>
    <name evidence="2" type="ORF">H4Q32_015452</name>
</gene>
<dbReference type="PROSITE" id="PS50994">
    <property type="entry name" value="INTEGRASE"/>
    <property type="match status" value="1"/>
</dbReference>
<dbReference type="InterPro" id="IPR043502">
    <property type="entry name" value="DNA/RNA_pol_sf"/>
</dbReference>
<dbReference type="InterPro" id="IPR040676">
    <property type="entry name" value="DUF5641"/>
</dbReference>
<keyword evidence="3" id="KW-1185">Reference proteome</keyword>
<dbReference type="EMBL" id="JACTAM010000023">
    <property type="protein sequence ID" value="KAI2649489.1"/>
    <property type="molecule type" value="Genomic_DNA"/>
</dbReference>
<protein>
    <submittedName>
        <fullName evidence="2">Pro-Pol polyprotein</fullName>
    </submittedName>
</protein>
<feature type="domain" description="Integrase catalytic" evidence="1">
    <location>
        <begin position="1001"/>
        <end position="1190"/>
    </location>
</feature>
<dbReference type="SUPFAM" id="SSF56672">
    <property type="entry name" value="DNA/RNA polymerases"/>
    <property type="match status" value="1"/>
</dbReference>
<dbReference type="CDD" id="cd01644">
    <property type="entry name" value="RT_pepA17"/>
    <property type="match status" value="1"/>
</dbReference>
<sequence>MAHALTQSSSATSSIVPVLISTVKEPQREVLTYALLDTQSDSTFILEDLLDDLNVITQPVQLRLSTMTAVDTITASKRVPGLQVRGLQAANSIQLQQAYTRDFIPVDKSYIPTKKTALEWPHLKHLANQLPPLQNCEVGLLIGYDCPSALAPLEVIIGGKNEPFAQRTELGWSIIGLSNPHLDRQGNQSFVHRVAVKEIPIPSPNDVLKILESDFSEKGYEDKSVSQEDVRFIQHLSANIKQKDNGHYELPLPFKCSGRPSLPNNKRLAAAHLQHLKKRLKSNKQYSDHYKAFMEEIINKGDAELAPEITEGGTVWYIPHHGVYHPQKPDKLRVVFDCSAKFCGISLNDTLLTGPDLINSLVGVLCRFRKELVAVTCDIEKMFHQFLVPPDERNFLRFLWWEGGDLEKEPQDYRMAVHLFGATSSPGCANFGLKYLAQQHKTNHPSASEFVEKNFYVNDGLTSVHSVDEAKELIVDAQALCKRGGLRLHKFNSNEEDVLCCIEPSERDITSKPLDLNLEATPTGRVLGVQWSTKDDTFSFNINFKDQPSTRRGILSVIASLYDPLGFVAPFILKGKCILQELCRRGIGWDDQLSDELRSWWEDWKNGLQKLKEVAIPRCYHPNAFNEIIRTELHHFSDASNAGYGVCSYLRFENDKSEVHCSLVMAKSRVAPTKITSIPRLELAAAVLSARMSVMLKTELEMKIDQEFFWTDSQVVLAYINNEARRFHVFVANRVQLIRDITDPSHWYYVNTTENPADHASRGLHASDISSSIWLSGPKFLWEQEVSPAPYTAVNLLVGDPEVKSVQTFVITVSDGTDILCRFSRFSSWSMLLKVVARIKRLGSKQKYSSDHVIVDERQRAAEVVIKLVQQEAFSKEIRAIEKGNTLPSSSVLYSLDPVLDNGLLRVGGRLKKSSLSQELKHPVILPKSSYITKLILSHYHTKVCHQGRNQTQMELRMNGFWIIGGSKSVAKLIHKCVQCRKLRRPTEEQRMAELPKERVEVSAPFTFCGMDCFGPFVIKRARKEYKRYGLIFTCLSSRAVHIEMVEDLSTDAFINALRCFISLRGAVRKLQCDHGTNFVGARNELKESLKQVDTKALEVFLSEKQCEFVFNAPSASHAGGIWERQIRTVRNVLNATLAQCPGRLDDASLRTLFYEAMAIVNSRPLTVDGINDPNSPEPLTPNHLILMKSDVALPPPGKFVKEDMYATKRWRRVQYLVEQFWSRWKKEYLLNISTRQKWHAPRRNVRVNDVVIIKEDMLPRSQWQLGRVVETVEESDGFVRRVKIQVGERKLVSKHDKPSKPTIIERPIQKLVVLLEEDFTVLRKLKLKGALRERNKERSTRQKLSMSGVNDDHYVHCYIQQHNTSIAQLEIFLSNLHPCFGIETKKVTGL</sequence>
<dbReference type="Gene3D" id="1.10.340.70">
    <property type="match status" value="1"/>
</dbReference>
<dbReference type="Pfam" id="PF05380">
    <property type="entry name" value="Peptidase_A17"/>
    <property type="match status" value="1"/>
</dbReference>
<dbReference type="InterPro" id="IPR036397">
    <property type="entry name" value="RNaseH_sf"/>
</dbReference>
<dbReference type="Gene3D" id="3.30.420.10">
    <property type="entry name" value="Ribonuclease H-like superfamily/Ribonuclease H"/>
    <property type="match status" value="1"/>
</dbReference>
<evidence type="ECO:0000313" key="3">
    <source>
        <dbReference type="Proteomes" id="UP000830375"/>
    </source>
</evidence>
<evidence type="ECO:0000313" key="2">
    <source>
        <dbReference type="EMBL" id="KAI2649489.1"/>
    </source>
</evidence>